<evidence type="ECO:0000313" key="2">
    <source>
        <dbReference type="EMBL" id="MFE9602132.1"/>
    </source>
</evidence>
<sequence>MTAPVVLHVAATPIAPALVLRPWRLADVPALVEAGRDPVLRQWITSLVDNEVDGARWVREQERGWAAGERFAFAVLEARSGSVQEQLVGNMVLKEVTPGKSAVEVGYWTAAPARGRGVAPRALDAVSDWAFDTLAADGLERLELLHQADNLASCRVAEKGQYEFDRVLPAAPPAFPHDGHLHIRRANV</sequence>
<gene>
    <name evidence="2" type="ORF">ACFYNQ_26645</name>
</gene>
<dbReference type="PROSITE" id="PS51186">
    <property type="entry name" value="GNAT"/>
    <property type="match status" value="1"/>
</dbReference>
<organism evidence="2 3">
    <name type="scientific">Streptomyces hokutonensis</name>
    <dbReference type="NCBI Taxonomy" id="1306990"/>
    <lineage>
        <taxon>Bacteria</taxon>
        <taxon>Bacillati</taxon>
        <taxon>Actinomycetota</taxon>
        <taxon>Actinomycetes</taxon>
        <taxon>Kitasatosporales</taxon>
        <taxon>Streptomycetaceae</taxon>
        <taxon>Streptomyces</taxon>
    </lineage>
</organism>
<dbReference type="Pfam" id="PF13302">
    <property type="entry name" value="Acetyltransf_3"/>
    <property type="match status" value="1"/>
</dbReference>
<keyword evidence="2" id="KW-0012">Acyltransferase</keyword>
<dbReference type="SUPFAM" id="SSF55729">
    <property type="entry name" value="Acyl-CoA N-acyltransferases (Nat)"/>
    <property type="match status" value="1"/>
</dbReference>
<dbReference type="Proteomes" id="UP001601303">
    <property type="component" value="Unassembled WGS sequence"/>
</dbReference>
<name>A0ABW6M7Q5_9ACTN</name>
<dbReference type="GO" id="GO:0016746">
    <property type="term" value="F:acyltransferase activity"/>
    <property type="evidence" value="ECO:0007669"/>
    <property type="project" value="UniProtKB-KW"/>
</dbReference>
<dbReference type="EC" id="2.3.-.-" evidence="2"/>
<evidence type="ECO:0000259" key="1">
    <source>
        <dbReference type="PROSITE" id="PS51186"/>
    </source>
</evidence>
<keyword evidence="2" id="KW-0808">Transferase</keyword>
<protein>
    <submittedName>
        <fullName evidence="2">GNAT family N-acetyltransferase</fullName>
        <ecNumber evidence="2">2.3.-.-</ecNumber>
    </submittedName>
</protein>
<reference evidence="2 3" key="1">
    <citation type="submission" date="2024-10" db="EMBL/GenBank/DDBJ databases">
        <title>The Natural Products Discovery Center: Release of the First 8490 Sequenced Strains for Exploring Actinobacteria Biosynthetic Diversity.</title>
        <authorList>
            <person name="Kalkreuter E."/>
            <person name="Kautsar S.A."/>
            <person name="Yang D."/>
            <person name="Bader C.D."/>
            <person name="Teijaro C.N."/>
            <person name="Fluegel L."/>
            <person name="Davis C.M."/>
            <person name="Simpson J.R."/>
            <person name="Lauterbach L."/>
            <person name="Steele A.D."/>
            <person name="Gui C."/>
            <person name="Meng S."/>
            <person name="Li G."/>
            <person name="Viehrig K."/>
            <person name="Ye F."/>
            <person name="Su P."/>
            <person name="Kiefer A.F."/>
            <person name="Nichols A."/>
            <person name="Cepeda A.J."/>
            <person name="Yan W."/>
            <person name="Fan B."/>
            <person name="Jiang Y."/>
            <person name="Adhikari A."/>
            <person name="Zheng C.-J."/>
            <person name="Schuster L."/>
            <person name="Cowan T.M."/>
            <person name="Smanski M.J."/>
            <person name="Chevrette M.G."/>
            <person name="De Carvalho L.P.S."/>
            <person name="Shen B."/>
        </authorList>
    </citation>
    <scope>NUCLEOTIDE SEQUENCE [LARGE SCALE GENOMIC DNA]</scope>
    <source>
        <strain evidence="2 3">NPDC006488</strain>
    </source>
</reference>
<keyword evidence="3" id="KW-1185">Reference proteome</keyword>
<proteinExistence type="predicted"/>
<dbReference type="InterPro" id="IPR000182">
    <property type="entry name" value="GNAT_dom"/>
</dbReference>
<dbReference type="InterPro" id="IPR051908">
    <property type="entry name" value="Ribosomal_N-acetyltransferase"/>
</dbReference>
<dbReference type="Gene3D" id="3.40.630.30">
    <property type="match status" value="1"/>
</dbReference>
<dbReference type="RefSeq" id="WP_388109828.1">
    <property type="nucleotide sequence ID" value="NZ_JBIAHM010000009.1"/>
</dbReference>
<accession>A0ABW6M7Q5</accession>
<dbReference type="PANTHER" id="PTHR43441">
    <property type="entry name" value="RIBOSOMAL-PROTEIN-SERINE ACETYLTRANSFERASE"/>
    <property type="match status" value="1"/>
</dbReference>
<dbReference type="PANTHER" id="PTHR43441:SF10">
    <property type="entry name" value="ACETYLTRANSFERASE"/>
    <property type="match status" value="1"/>
</dbReference>
<comment type="caution">
    <text evidence="2">The sequence shown here is derived from an EMBL/GenBank/DDBJ whole genome shotgun (WGS) entry which is preliminary data.</text>
</comment>
<dbReference type="EMBL" id="JBIAHM010000009">
    <property type="protein sequence ID" value="MFE9602132.1"/>
    <property type="molecule type" value="Genomic_DNA"/>
</dbReference>
<feature type="domain" description="N-acetyltransferase" evidence="1">
    <location>
        <begin position="18"/>
        <end position="178"/>
    </location>
</feature>
<evidence type="ECO:0000313" key="3">
    <source>
        <dbReference type="Proteomes" id="UP001601303"/>
    </source>
</evidence>
<dbReference type="InterPro" id="IPR016181">
    <property type="entry name" value="Acyl_CoA_acyltransferase"/>
</dbReference>